<evidence type="ECO:0000313" key="3">
    <source>
        <dbReference type="EMBL" id="QHU33245.1"/>
    </source>
</evidence>
<dbReference type="Pfam" id="PF12796">
    <property type="entry name" value="Ank_2"/>
    <property type="match status" value="2"/>
</dbReference>
<dbReference type="Pfam" id="PF13637">
    <property type="entry name" value="Ank_4"/>
    <property type="match status" value="1"/>
</dbReference>
<organism evidence="3">
    <name type="scientific">viral metagenome</name>
    <dbReference type="NCBI Taxonomy" id="1070528"/>
    <lineage>
        <taxon>unclassified sequences</taxon>
        <taxon>metagenomes</taxon>
        <taxon>organismal metagenomes</taxon>
    </lineage>
</organism>
<dbReference type="SMART" id="SM00248">
    <property type="entry name" value="ANK"/>
    <property type="match status" value="9"/>
</dbReference>
<protein>
    <submittedName>
        <fullName evidence="3">Uncharacterized protein</fullName>
    </submittedName>
</protein>
<keyword evidence="1" id="KW-0677">Repeat</keyword>
<dbReference type="PROSITE" id="PS50088">
    <property type="entry name" value="ANK_REPEAT"/>
    <property type="match status" value="3"/>
</dbReference>
<dbReference type="PROSITE" id="PS50297">
    <property type="entry name" value="ANK_REP_REGION"/>
    <property type="match status" value="1"/>
</dbReference>
<dbReference type="AlphaFoldDB" id="A0A6C0LTA6"/>
<sequence>MSLLPQDDFHTKIQRINKLFELIKIGQYEQFLNYLSILKLDEIDVNTKDDNSNYLLLFAIIINNSIIVRKLIDYGAILDYLDSDGYTFLYYPIKLHYPEIIKTLIEIDQQTIGISLINLKDAKGQMPLFYCIKYRNHFALEKLLEYGADVNYQNNEGLNALHLAVLKKDIIMVNMIIKHTQNIDAKTLLGDTALHDACNFRTYDIVKILLENGANQNISDNVQDFYPIFYAVIQNDVEVTKLLINFKSDPNHQDVLGNTIIHYAILYNNIDILDYIFDNYEINGKQYDLYTEDINQHNKSIELKIDPTIVNLDGLTILQLMLYHYSEQFDKYIIKIIPLSNINYQDNLGNTVMHIIIENNLWEKFESLFDFKKINIYVKNNEGQNAIDMIPMIKLDSFINMITKSYFNYLRMNNYEWLLEWQNKCAKIEMTELNEEHCKQYIRDSIINEKISIPVKKNKQIITIEPDNKVYFSTFTGSILDMICGFKYLSKKYTNVTSLFHNITDSPELDKYYQSLNIEIVSGMDIAHFEIRWIYQRLFFPPNFDQNFTKILNDTHFRYIIIPVGIIMSSGFDIAENHSNCLFYDIKNNILERFEPHGSDYPYQFNYNPVLLDKLIYKKFNNLIKGTSTLKYLVPKNYLPKFGFQRLDALEVNYNKNIGDPNGFCTLWCIWYLDQRLKYINEKPKHIIKKLITWIKQNNYSFRNIIRDYSKNITQLRDDYLESIGKDINDYINYRLNNNDKKKLLEYVLNDNQPLL</sequence>
<dbReference type="SUPFAM" id="SSF48403">
    <property type="entry name" value="Ankyrin repeat"/>
    <property type="match status" value="2"/>
</dbReference>
<reference evidence="3" key="1">
    <citation type="journal article" date="2020" name="Nature">
        <title>Giant virus diversity and host interactions through global metagenomics.</title>
        <authorList>
            <person name="Schulz F."/>
            <person name="Roux S."/>
            <person name="Paez-Espino D."/>
            <person name="Jungbluth S."/>
            <person name="Walsh D.A."/>
            <person name="Denef V.J."/>
            <person name="McMahon K.D."/>
            <person name="Konstantinidis K.T."/>
            <person name="Eloe-Fadrosh E.A."/>
            <person name="Kyrpides N.C."/>
            <person name="Woyke T."/>
        </authorList>
    </citation>
    <scope>NUCLEOTIDE SEQUENCE</scope>
    <source>
        <strain evidence="3">GVMAG-S-1014582-52</strain>
    </source>
</reference>
<name>A0A6C0LTA6_9ZZZZ</name>
<dbReference type="PANTHER" id="PTHR24198">
    <property type="entry name" value="ANKYRIN REPEAT AND PROTEIN KINASE DOMAIN-CONTAINING PROTEIN"/>
    <property type="match status" value="1"/>
</dbReference>
<proteinExistence type="predicted"/>
<keyword evidence="2" id="KW-0040">ANK repeat</keyword>
<evidence type="ECO:0000256" key="1">
    <source>
        <dbReference type="ARBA" id="ARBA00022737"/>
    </source>
</evidence>
<dbReference type="Gene3D" id="1.25.40.20">
    <property type="entry name" value="Ankyrin repeat-containing domain"/>
    <property type="match status" value="3"/>
</dbReference>
<evidence type="ECO:0000256" key="2">
    <source>
        <dbReference type="ARBA" id="ARBA00023043"/>
    </source>
</evidence>
<dbReference type="InterPro" id="IPR036770">
    <property type="entry name" value="Ankyrin_rpt-contain_sf"/>
</dbReference>
<dbReference type="PANTHER" id="PTHR24198:SF165">
    <property type="entry name" value="ANKYRIN REPEAT-CONTAINING PROTEIN-RELATED"/>
    <property type="match status" value="1"/>
</dbReference>
<dbReference type="InterPro" id="IPR002110">
    <property type="entry name" value="Ankyrin_rpt"/>
</dbReference>
<dbReference type="EMBL" id="MN740556">
    <property type="protein sequence ID" value="QHU33245.1"/>
    <property type="molecule type" value="Genomic_DNA"/>
</dbReference>
<accession>A0A6C0LTA6</accession>